<dbReference type="Pfam" id="PF00096">
    <property type="entry name" value="zf-C2H2"/>
    <property type="match status" value="2"/>
</dbReference>
<dbReference type="Proteomes" id="UP000703661">
    <property type="component" value="Unassembled WGS sequence"/>
</dbReference>
<keyword evidence="10" id="KW-1185">Reference proteome</keyword>
<dbReference type="SMART" id="SM00355">
    <property type="entry name" value="ZnF_C2H2"/>
    <property type="match status" value="2"/>
</dbReference>
<dbReference type="GO" id="GO:0000981">
    <property type="term" value="F:DNA-binding transcription factor activity, RNA polymerase II-specific"/>
    <property type="evidence" value="ECO:0007669"/>
    <property type="project" value="InterPro"/>
</dbReference>
<reference evidence="9" key="1">
    <citation type="journal article" date="2020" name="Fungal Divers.">
        <title>Resolving the Mortierellaceae phylogeny through synthesis of multi-gene phylogenetics and phylogenomics.</title>
        <authorList>
            <person name="Vandepol N."/>
            <person name="Liber J."/>
            <person name="Desiro A."/>
            <person name="Na H."/>
            <person name="Kennedy M."/>
            <person name="Barry K."/>
            <person name="Grigoriev I.V."/>
            <person name="Miller A.N."/>
            <person name="O'Donnell K."/>
            <person name="Stajich J.E."/>
            <person name="Bonito G."/>
        </authorList>
    </citation>
    <scope>NUCLEOTIDE SEQUENCE</scope>
    <source>
        <strain evidence="9">NRRL 2769</strain>
    </source>
</reference>
<comment type="caution">
    <text evidence="9">The sequence shown here is derived from an EMBL/GenBank/DDBJ whole genome shotgun (WGS) entry which is preliminary data.</text>
</comment>
<dbReference type="AlphaFoldDB" id="A0A9P6MHW3"/>
<evidence type="ECO:0000256" key="7">
    <source>
        <dbReference type="PROSITE-ProRule" id="PRU00042"/>
    </source>
</evidence>
<name>A0A9P6MHW3_9FUNG</name>
<evidence type="ECO:0000313" key="10">
    <source>
        <dbReference type="Proteomes" id="UP000703661"/>
    </source>
</evidence>
<keyword evidence="3" id="KW-0677">Repeat</keyword>
<protein>
    <recommendedName>
        <fullName evidence="8">C2H2-type domain-containing protein</fullName>
    </recommendedName>
</protein>
<dbReference type="FunFam" id="3.30.160.60:FF:002343">
    <property type="entry name" value="Zinc finger protein 33A"/>
    <property type="match status" value="1"/>
</dbReference>
<organism evidence="9 10">
    <name type="scientific">Entomortierella chlamydospora</name>
    <dbReference type="NCBI Taxonomy" id="101097"/>
    <lineage>
        <taxon>Eukaryota</taxon>
        <taxon>Fungi</taxon>
        <taxon>Fungi incertae sedis</taxon>
        <taxon>Mucoromycota</taxon>
        <taxon>Mortierellomycotina</taxon>
        <taxon>Mortierellomycetes</taxon>
        <taxon>Mortierellales</taxon>
        <taxon>Mortierellaceae</taxon>
        <taxon>Entomortierella</taxon>
    </lineage>
</organism>
<accession>A0A9P6MHW3</accession>
<dbReference type="Gene3D" id="3.30.160.60">
    <property type="entry name" value="Classic Zinc Finger"/>
    <property type="match status" value="2"/>
</dbReference>
<keyword evidence="6" id="KW-0539">Nucleus</keyword>
<dbReference type="EMBL" id="JAAAID010002986">
    <property type="protein sequence ID" value="KAG0001995.1"/>
    <property type="molecule type" value="Genomic_DNA"/>
</dbReference>
<dbReference type="InterPro" id="IPR036236">
    <property type="entry name" value="Znf_C2H2_sf"/>
</dbReference>
<dbReference type="GO" id="GO:0000785">
    <property type="term" value="C:chromatin"/>
    <property type="evidence" value="ECO:0007669"/>
    <property type="project" value="TreeGrafter"/>
</dbReference>
<comment type="subcellular location">
    <subcellularLocation>
        <location evidence="1">Nucleus</location>
    </subcellularLocation>
</comment>
<dbReference type="PANTHER" id="PTHR40626">
    <property type="entry name" value="MIP31509P"/>
    <property type="match status" value="1"/>
</dbReference>
<evidence type="ECO:0000256" key="3">
    <source>
        <dbReference type="ARBA" id="ARBA00022737"/>
    </source>
</evidence>
<proteinExistence type="predicted"/>
<keyword evidence="5" id="KW-0862">Zinc</keyword>
<keyword evidence="4 7" id="KW-0863">Zinc-finger</keyword>
<dbReference type="PROSITE" id="PS00028">
    <property type="entry name" value="ZINC_FINGER_C2H2_1"/>
    <property type="match status" value="2"/>
</dbReference>
<dbReference type="SUPFAM" id="SSF57667">
    <property type="entry name" value="beta-beta-alpha zinc fingers"/>
    <property type="match status" value="1"/>
</dbReference>
<feature type="non-terminal residue" evidence="9">
    <location>
        <position position="1"/>
    </location>
</feature>
<dbReference type="GO" id="GO:0008270">
    <property type="term" value="F:zinc ion binding"/>
    <property type="evidence" value="ECO:0007669"/>
    <property type="project" value="UniProtKB-KW"/>
</dbReference>
<evidence type="ECO:0000256" key="2">
    <source>
        <dbReference type="ARBA" id="ARBA00022723"/>
    </source>
</evidence>
<feature type="domain" description="C2H2-type" evidence="8">
    <location>
        <begin position="140"/>
        <end position="169"/>
    </location>
</feature>
<feature type="domain" description="C2H2-type" evidence="8">
    <location>
        <begin position="170"/>
        <end position="199"/>
    </location>
</feature>
<evidence type="ECO:0000259" key="8">
    <source>
        <dbReference type="PROSITE" id="PS50157"/>
    </source>
</evidence>
<evidence type="ECO:0000256" key="6">
    <source>
        <dbReference type="ARBA" id="ARBA00023242"/>
    </source>
</evidence>
<evidence type="ECO:0000256" key="5">
    <source>
        <dbReference type="ARBA" id="ARBA00022833"/>
    </source>
</evidence>
<dbReference type="GO" id="GO:0000978">
    <property type="term" value="F:RNA polymerase II cis-regulatory region sequence-specific DNA binding"/>
    <property type="evidence" value="ECO:0007669"/>
    <property type="project" value="InterPro"/>
</dbReference>
<dbReference type="InterPro" id="IPR051059">
    <property type="entry name" value="VerF-like"/>
</dbReference>
<dbReference type="InterPro" id="IPR013087">
    <property type="entry name" value="Znf_C2H2_type"/>
</dbReference>
<keyword evidence="2" id="KW-0479">Metal-binding</keyword>
<gene>
    <name evidence="9" type="ORF">BGZ80_006040</name>
</gene>
<dbReference type="PANTHER" id="PTHR40626:SF11">
    <property type="entry name" value="ZINC FINGER PROTEIN YPR022C"/>
    <property type="match status" value="1"/>
</dbReference>
<dbReference type="PROSITE" id="PS50157">
    <property type="entry name" value="ZINC_FINGER_C2H2_2"/>
    <property type="match status" value="2"/>
</dbReference>
<evidence type="ECO:0000256" key="1">
    <source>
        <dbReference type="ARBA" id="ARBA00004123"/>
    </source>
</evidence>
<sequence length="427" mass="45567">MTTHLAQIGIDGVPFSPSLPTGAMTPPSVNHTFNESMSSMLFSPPTSQSFHDPQSSVATPSAVNCSSILLTSGPNIPSSPSLDFPSMFNPASVPPYPFTTPISASPLAEDTIPIATKASGSNISYLQGLESISKPLKKTHFCPWPNCNKTFTRSAHLSRHARSHGGEKPYICPQEGCGKQFSRSDVLKEHNRIHDVNKVRKRKARGSGGRSKSGDVKTNIANSAVAAVAATVALQQNAIQPPATPPPLAHCAPDGVSMSPNAVFPSLLYTNVQNLSPAHPSAHLFNSGEPQQFSYQPQYSPQGQYQQAQPYLLTQGFTFGTQQQGIPGTTLTPPTQNQFNHGQGLPGEINIEQPGYSSCPLNHSSMLSSHPNGFMEMDTKDSHSSVQVNTLPSSANDFSVASYANNPQPSSSIAYMNMNMNMNSTSS</sequence>
<evidence type="ECO:0000313" key="9">
    <source>
        <dbReference type="EMBL" id="KAG0001995.1"/>
    </source>
</evidence>
<evidence type="ECO:0000256" key="4">
    <source>
        <dbReference type="ARBA" id="ARBA00022771"/>
    </source>
</evidence>
<dbReference type="GO" id="GO:0005634">
    <property type="term" value="C:nucleus"/>
    <property type="evidence" value="ECO:0007669"/>
    <property type="project" value="UniProtKB-SubCell"/>
</dbReference>